<name>A0A9D1YRG8_9FIRM</name>
<proteinExistence type="predicted"/>
<gene>
    <name evidence="1" type="ORF">H9831_13480</name>
</gene>
<dbReference type="AlphaFoldDB" id="A0A9D1YRG8"/>
<dbReference type="Proteomes" id="UP000824007">
    <property type="component" value="Unassembled WGS sequence"/>
</dbReference>
<evidence type="ECO:0000313" key="1">
    <source>
        <dbReference type="EMBL" id="HIY61665.1"/>
    </source>
</evidence>
<reference evidence="1" key="2">
    <citation type="submission" date="2021-04" db="EMBL/GenBank/DDBJ databases">
        <authorList>
            <person name="Gilroy R."/>
        </authorList>
    </citation>
    <scope>NUCLEOTIDE SEQUENCE</scope>
    <source>
        <strain evidence="1">ChiSxjej3B15-24422</strain>
    </source>
</reference>
<comment type="caution">
    <text evidence="1">The sequence shown here is derived from an EMBL/GenBank/DDBJ whole genome shotgun (WGS) entry which is preliminary data.</text>
</comment>
<accession>A0A9D1YRG8</accession>
<dbReference type="EMBL" id="DXDD01000166">
    <property type="protein sequence ID" value="HIY61665.1"/>
    <property type="molecule type" value="Genomic_DNA"/>
</dbReference>
<protein>
    <submittedName>
        <fullName evidence="1">Uncharacterized protein</fullName>
    </submittedName>
</protein>
<reference evidence="1" key="1">
    <citation type="journal article" date="2021" name="PeerJ">
        <title>Extensive microbial diversity within the chicken gut microbiome revealed by metagenomics and culture.</title>
        <authorList>
            <person name="Gilroy R."/>
            <person name="Ravi A."/>
            <person name="Getino M."/>
            <person name="Pursley I."/>
            <person name="Horton D.L."/>
            <person name="Alikhan N.F."/>
            <person name="Baker D."/>
            <person name="Gharbi K."/>
            <person name="Hall N."/>
            <person name="Watson M."/>
            <person name="Adriaenssens E.M."/>
            <person name="Foster-Nyarko E."/>
            <person name="Jarju S."/>
            <person name="Secka A."/>
            <person name="Antonio M."/>
            <person name="Oren A."/>
            <person name="Chaudhuri R.R."/>
            <person name="La Ragione R."/>
            <person name="Hildebrand F."/>
            <person name="Pallen M.J."/>
        </authorList>
    </citation>
    <scope>NUCLEOTIDE SEQUENCE</scope>
    <source>
        <strain evidence="1">ChiSxjej3B15-24422</strain>
    </source>
</reference>
<sequence>MSVCTFIASDFPLTEVMPVPDHPLEISPDNGTIYDDGAEDNFSLRFFPDVSDYTDRKKGVCLEWRYTEDRAEQMIAYIKDALRHAASVELWHVWLTDYYEYEDRPVIHRQTVSVDELTAKQIRKIDEAEIWNTPDKRYPDRPSFYCLEIKR</sequence>
<evidence type="ECO:0000313" key="2">
    <source>
        <dbReference type="Proteomes" id="UP000824007"/>
    </source>
</evidence>
<organism evidence="1 2">
    <name type="scientific">Candidatus Eisenbergiella pullistercoris</name>
    <dbReference type="NCBI Taxonomy" id="2838555"/>
    <lineage>
        <taxon>Bacteria</taxon>
        <taxon>Bacillati</taxon>
        <taxon>Bacillota</taxon>
        <taxon>Clostridia</taxon>
        <taxon>Lachnospirales</taxon>
        <taxon>Lachnospiraceae</taxon>
        <taxon>Eisenbergiella</taxon>
    </lineage>
</organism>